<feature type="domain" description="DUF6531" evidence="3">
    <location>
        <begin position="296"/>
        <end position="353"/>
    </location>
</feature>
<dbReference type="Pfam" id="PF03527">
    <property type="entry name" value="RHS"/>
    <property type="match status" value="1"/>
</dbReference>
<dbReference type="EMBL" id="PNYB01000017">
    <property type="protein sequence ID" value="PMS20983.1"/>
    <property type="molecule type" value="Genomic_DNA"/>
</dbReference>
<evidence type="ECO:0000313" key="5">
    <source>
        <dbReference type="EMBL" id="PMS20983.1"/>
    </source>
</evidence>
<dbReference type="InterPro" id="IPR045351">
    <property type="entry name" value="DUF6531"/>
</dbReference>
<comment type="caution">
    <text evidence="5">The sequence shown here is derived from an EMBL/GenBank/DDBJ whole genome shotgun (WGS) entry which is preliminary data.</text>
</comment>
<gene>
    <name evidence="5" type="ORF">C0Z19_18985</name>
</gene>
<evidence type="ECO:0000256" key="1">
    <source>
        <dbReference type="ARBA" id="ARBA00022737"/>
    </source>
</evidence>
<dbReference type="PANTHER" id="PTHR32305">
    <property type="match status" value="1"/>
</dbReference>
<evidence type="ECO:0000313" key="6">
    <source>
        <dbReference type="Proteomes" id="UP000235347"/>
    </source>
</evidence>
<dbReference type="InterPro" id="IPR031325">
    <property type="entry name" value="RHS_repeat"/>
</dbReference>
<feature type="domain" description="RHS protein conserved region" evidence="2">
    <location>
        <begin position="1309"/>
        <end position="1339"/>
    </location>
</feature>
<dbReference type="Pfam" id="PF25023">
    <property type="entry name" value="TEN_YD-shell"/>
    <property type="match status" value="1"/>
</dbReference>
<dbReference type="Gene3D" id="2.180.10.10">
    <property type="entry name" value="RHS repeat-associated core"/>
    <property type="match status" value="2"/>
</dbReference>
<dbReference type="Pfam" id="PF05593">
    <property type="entry name" value="RHS_repeat"/>
    <property type="match status" value="3"/>
</dbReference>
<organism evidence="5 6">
    <name type="scientific">Trinickia soli</name>
    <dbReference type="NCBI Taxonomy" id="380675"/>
    <lineage>
        <taxon>Bacteria</taxon>
        <taxon>Pseudomonadati</taxon>
        <taxon>Pseudomonadota</taxon>
        <taxon>Betaproteobacteria</taxon>
        <taxon>Burkholderiales</taxon>
        <taxon>Burkholderiaceae</taxon>
        <taxon>Trinickia</taxon>
    </lineage>
</organism>
<dbReference type="PRINTS" id="PR00394">
    <property type="entry name" value="RHSPROTEIN"/>
</dbReference>
<dbReference type="NCBIfam" id="TIGR03696">
    <property type="entry name" value="Rhs_assc_core"/>
    <property type="match status" value="1"/>
</dbReference>
<dbReference type="RefSeq" id="WP_102611381.1">
    <property type="nucleotide sequence ID" value="NZ_CADIKD010000005.1"/>
</dbReference>
<name>A0A2N7VV26_9BURK</name>
<keyword evidence="6" id="KW-1185">Reference proteome</keyword>
<dbReference type="CDD" id="cd14740">
    <property type="entry name" value="PAAR_4"/>
    <property type="match status" value="1"/>
</dbReference>
<dbReference type="Proteomes" id="UP000235347">
    <property type="component" value="Unassembled WGS sequence"/>
</dbReference>
<reference evidence="5 6" key="1">
    <citation type="submission" date="2018-01" db="EMBL/GenBank/DDBJ databases">
        <title>Whole genome analyses suggest that Burkholderia sensu lato contains two further novel genera in the rhizoxinica-symbiotica group Mycetohabitans gen. nov., and Trinickia gen. nov.: implications for the evolution of diazotrophy and nodulation in the Burkholderiaceae.</title>
        <authorList>
            <person name="Estrada-de los Santos P."/>
            <person name="Palmer M."/>
            <person name="Chavez-Ramirez B."/>
            <person name="Beukes C."/>
            <person name="Steenkamp E.T."/>
            <person name="Hirsch A.M."/>
            <person name="Manyaka P."/>
            <person name="Maluk M."/>
            <person name="Lafos M."/>
            <person name="Crook M."/>
            <person name="Gross E."/>
            <person name="Simon M.F."/>
            <person name="Bueno dos Reis Junior F."/>
            <person name="Poole P.S."/>
            <person name="Venter S.N."/>
            <person name="James E.K."/>
        </authorList>
    </citation>
    <scope>NUCLEOTIDE SEQUENCE [LARGE SCALE GENOMIC DNA]</scope>
    <source>
        <strain evidence="5 6">GP25-8</strain>
    </source>
</reference>
<dbReference type="InterPro" id="IPR001826">
    <property type="entry name" value="RHS"/>
</dbReference>
<dbReference type="InterPro" id="IPR050708">
    <property type="entry name" value="T6SS_VgrG/RHS"/>
</dbReference>
<evidence type="ECO:0000259" key="4">
    <source>
        <dbReference type="Pfam" id="PF25023"/>
    </source>
</evidence>
<dbReference type="InterPro" id="IPR022385">
    <property type="entry name" value="Rhs_assc_core"/>
</dbReference>
<dbReference type="InterPro" id="IPR006530">
    <property type="entry name" value="YD"/>
</dbReference>
<proteinExistence type="predicted"/>
<dbReference type="PANTHER" id="PTHR32305:SF15">
    <property type="entry name" value="PROTEIN RHSA-RELATED"/>
    <property type="match status" value="1"/>
</dbReference>
<sequence>MEMRAVKHLDPVVGVDLHAVIVAPSPTPVFVPHPHIGFILDLREYITAAMAVIGSIAMTIVEEKVVDYLQDHPDVVKDLGDAAQWAGNKLDDAESNALVAKAMTLGSDAANMGGDLARIAGDMANATGAGVGMGGGGRPIFVNGFMRTTAGTHTYHVPGLHFPLGESFAPVPSEEPVPPEPSNDAESYMGSKTVLANNDPMSFMALPAMSCWSIGLEPPQHNGVHTQRTYPSMPSSFMLPIPVGRPVFVGGPPTMNMAALAVGLFKAFRGSEWAKKLADKLHLKPGFLRCNVLGADPVNMITGEVVMSQRDFLVSGRLPLVWGRHYASHDARRGAVGMGWQTPADIRLELKRHGGAVGAVAYFQDHVTAFDAMPGATGWPARIHDWQYGHALYRRDGRPVVRTAAGIEYEFDLPRGGWPAVEALFDDVTSIVPITRMADLHGNAWVFERGPEGDLMRITERTREAATGRVIECDAAVGQRRARGLPALLGALTLIEEGRSAHRLVGYEHDDADNLVAASNAMGQPRRFEYAQPHRMVRHTSARGVSFHYSYRQHEDGVWRVDHTWGDNGVLDYRFDYDIEHRETRVTNSLGHTTILQANERGLPLARIDPLGGITSYRYDACGRANAEIDPAGRTTAWEYDACGNLIKHTLPDGGRLLAEFNAENKPLSVTEPGGGQWRYEWDERGNLLMQSMPSQAGVRYEYDPCGQAVASIAPGGAVTRFEYDQRGHPAGVIDALGHRTQYTCDILGNLIQIVDALGHVTRYEYDRNGNLTRAIEPGGSETHCVYDADGNLLRHLDPAGNLTQQAYSALGHVLKRETPDGNVVEYCYDTEERLIGVVNKRGARYEMKRDALGRIVEEIDFWRQPRRYRYGPLGQLDRSIDPLGQEIVYVTDTVGRIVEKQVEDPRQPDGVRTEHFSYDRFGRLIVAASPDGRVEMRYDEAGRLVEERQDDFSITHRYDDAGRRIERCTNISVAGATIAHTVRYGYDARGEIDSIQIDGALPFRLERDPMGRVCVERLGDQLRRDYSYTPAGELARQILLADAGPVFATEYAYDPNREIKERCDSRLGMERFDYDRMGKLTAHLDPAGKLHRFLYDRAGDLLSTRVREDGRRGGDTWLREGEYAGCRYTFDRIGNLLRKQEEQQDLRLRWDDDGLLVEALSVRRAVAPEDGALRVHTRYAYDVFHRRTRKVSRIERAIRAPSGAAYWRAEGEHTHRFFWEGDALVGEIAYGDERARISLTGAADLSALPVERQLQASEWVNYPGTFRPLACTLSRYSSAVPDGIDDDPQQAEVSSPGISPRWESQYVFHTDLNGMPMRLTDRSGKLVWEGRCDAWGKVDPAGMRAEIEQPLRFQGQYYDPESGLHYNRFRYYDPAIGQFVSPDPIRMLGGIDPYAYGRNGLGWIDPLGLSGDLIHMVEHYFGYPDDPDIERRVRAAVKDYLLENRSLLKGKSNIAAALLHDGTFDVTHGGDQVGHPESMLLDKHGSAAKLIWSELQPCTTQYKLRAAGDEDRFMMAVEPCASKIDKQEPFNGKDKGLKQVLFFLPPGMASRARSSNETVLQSMRQDLVRKKPRLSDTSLEDFLWPSWYVR</sequence>
<dbReference type="NCBIfam" id="TIGR01643">
    <property type="entry name" value="YD_repeat_2x"/>
    <property type="match status" value="9"/>
</dbReference>
<dbReference type="InterPro" id="IPR056823">
    <property type="entry name" value="TEN-like_YD-shell"/>
</dbReference>
<protein>
    <submittedName>
        <fullName evidence="5">Type IV secretion protein Rhs</fullName>
    </submittedName>
</protein>
<evidence type="ECO:0000259" key="3">
    <source>
        <dbReference type="Pfam" id="PF20148"/>
    </source>
</evidence>
<accession>A0A2N7VV26</accession>
<feature type="domain" description="Teneurin-like YD-shell" evidence="4">
    <location>
        <begin position="613"/>
        <end position="726"/>
    </location>
</feature>
<dbReference type="Pfam" id="PF20148">
    <property type="entry name" value="DUF6531"/>
    <property type="match status" value="1"/>
</dbReference>
<evidence type="ECO:0000259" key="2">
    <source>
        <dbReference type="Pfam" id="PF03527"/>
    </source>
</evidence>
<keyword evidence="1" id="KW-0677">Repeat</keyword>